<dbReference type="AlphaFoldDB" id="A0A3Q2Q1P9"/>
<protein>
    <submittedName>
        <fullName evidence="1">Uncharacterized protein</fullName>
    </submittedName>
</protein>
<dbReference type="GeneTree" id="ENSGT00940000177705"/>
<dbReference type="Ensembl" id="ENSFHET00000029088.1">
    <property type="protein sequence ID" value="ENSFHEP00000019759.1"/>
    <property type="gene ID" value="ENSFHEG00000021659.1"/>
</dbReference>
<sequence>FKKTFSKRAKKKKHMQFSKLLFQNQDLRIMHINDHHNKWQFSINAQFAFPFPPHGCLQGGPRDEKPLPIVSVFSDFFPNTSNQMYGARQFTPLGREMVRRDRLILWPGSNRPKSKPGQDKEPCYVFKKINMH</sequence>
<dbReference type="Proteomes" id="UP000265000">
    <property type="component" value="Unplaced"/>
</dbReference>
<accession>A0A3Q2Q1P9</accession>
<keyword evidence="2" id="KW-1185">Reference proteome</keyword>
<name>A0A3Q2Q1P9_FUNHE</name>
<reference evidence="1" key="2">
    <citation type="submission" date="2025-09" db="UniProtKB">
        <authorList>
            <consortium name="Ensembl"/>
        </authorList>
    </citation>
    <scope>IDENTIFICATION</scope>
</reference>
<organism evidence="1 2">
    <name type="scientific">Fundulus heteroclitus</name>
    <name type="common">Killifish</name>
    <name type="synonym">Mummichog</name>
    <dbReference type="NCBI Taxonomy" id="8078"/>
    <lineage>
        <taxon>Eukaryota</taxon>
        <taxon>Metazoa</taxon>
        <taxon>Chordata</taxon>
        <taxon>Craniata</taxon>
        <taxon>Vertebrata</taxon>
        <taxon>Euteleostomi</taxon>
        <taxon>Actinopterygii</taxon>
        <taxon>Neopterygii</taxon>
        <taxon>Teleostei</taxon>
        <taxon>Neoteleostei</taxon>
        <taxon>Acanthomorphata</taxon>
        <taxon>Ovalentaria</taxon>
        <taxon>Atherinomorphae</taxon>
        <taxon>Cyprinodontiformes</taxon>
        <taxon>Fundulidae</taxon>
        <taxon>Fundulus</taxon>
    </lineage>
</organism>
<evidence type="ECO:0000313" key="1">
    <source>
        <dbReference type="Ensembl" id="ENSFHEP00000019759.1"/>
    </source>
</evidence>
<evidence type="ECO:0000313" key="2">
    <source>
        <dbReference type="Proteomes" id="UP000265000"/>
    </source>
</evidence>
<reference evidence="1" key="1">
    <citation type="submission" date="2025-08" db="UniProtKB">
        <authorList>
            <consortium name="Ensembl"/>
        </authorList>
    </citation>
    <scope>IDENTIFICATION</scope>
</reference>
<proteinExistence type="predicted"/>